<evidence type="ECO:0000313" key="8">
    <source>
        <dbReference type="Proteomes" id="UP000239156"/>
    </source>
</evidence>
<dbReference type="SUPFAM" id="SSF51735">
    <property type="entry name" value="NAD(P)-binding Rossmann-fold domains"/>
    <property type="match status" value="1"/>
</dbReference>
<dbReference type="GO" id="GO:0008270">
    <property type="term" value="F:zinc ion binding"/>
    <property type="evidence" value="ECO:0007669"/>
    <property type="project" value="UniProtKB-KW"/>
</dbReference>
<feature type="region of interest" description="Disordered" evidence="5">
    <location>
        <begin position="19"/>
        <end position="62"/>
    </location>
</feature>
<dbReference type="GO" id="GO:0003690">
    <property type="term" value="F:double-stranded DNA binding"/>
    <property type="evidence" value="ECO:0007669"/>
    <property type="project" value="TreeGrafter"/>
</dbReference>
<comment type="caution">
    <text evidence="7">The sequence shown here is derived from an EMBL/GenBank/DDBJ whole genome shotgun (WGS) entry which is preliminary data.</text>
</comment>
<organism evidence="7 8">
    <name type="scientific">Puccinia striiformis</name>
    <dbReference type="NCBI Taxonomy" id="27350"/>
    <lineage>
        <taxon>Eukaryota</taxon>
        <taxon>Fungi</taxon>
        <taxon>Dikarya</taxon>
        <taxon>Basidiomycota</taxon>
        <taxon>Pucciniomycotina</taxon>
        <taxon>Pucciniomycetes</taxon>
        <taxon>Pucciniales</taxon>
        <taxon>Pucciniaceae</taxon>
        <taxon>Puccinia</taxon>
    </lineage>
</organism>
<proteinExistence type="inferred from homology"/>
<dbReference type="Gene3D" id="3.40.50.720">
    <property type="entry name" value="NAD(P)-binding Rossmann-like Domain"/>
    <property type="match status" value="1"/>
</dbReference>
<sequence>WDDPVEHPGDFDLRVLEAKRGQLGQSNNSRTQKKVNQPSKSLKSITNKHKATAKMPKAEKGTPKAIANAVKSKGLQRLQWYCQVCEKQCRDENGFKCHTMSEGHVRQMLVVGENAGKYINEYKCHTMSEGHVRQMLVVGENAGKYINEYSENFKKDFLALLSRRWGTKRVSANMVYQEYIADKNHSHMNATQWVTLSEFVKQMGREGILHVDETEKGLHMAWIDSSSQALARQAAHQAKERSELDDEERMRKLIGEQIEKAQQEQAGGTGPSQSSTLVVPDQDWVLKRDQADGPLKLSFGTSIPAVIAPNNTPDPTTIINPLKRTNPLKQASTNPLKSKSSTSATTIMPARRFSGSTTTDSASRVAFLGPIGTYSHQVTRKQFSGSEYTLIPCDTIHGAVHALLPTTKQEHKRASWAYLNPLRSYLNPSLNTHTQSIGLPIKFKIQHSLLAHHLNPTPTHRRFSRIYSHPQALGQCSKYIKTKYPGIEEIPTSSTSEAASIVSQDTSLSSLAICSASCVDYFMDLDVLDFDIQDAGTVKIEGRMNNDNCKTYNSKFRFCFKLCINCLRKGSGGQDSSTTSVKTRTTMSSSTSPAVILVTGGNGLVGSALKRVIETKPIGSRFGKRTETEQWIFLQGSKDGDLQDLNQTLKIFETYKPTHILHVAALVGGLFANIKHNSTFLHNNLRINDNVLWASKVHKCKKVISCLSTCVFPDKVNYPINESMVHNGPPHQSNFGYAHAKRMVDIQNHAYHSEFGCYFTSAIPTNIFGPHDNYNLDNSHVIPRLSGEDGKERRSEWLNKF</sequence>
<evidence type="ECO:0000259" key="6">
    <source>
        <dbReference type="PROSITE" id="PS51171"/>
    </source>
</evidence>
<dbReference type="InterPro" id="IPR001086">
    <property type="entry name" value="Preph_deHydtase"/>
</dbReference>
<keyword evidence="2" id="KW-0479">Metal-binding</keyword>
<dbReference type="SUPFAM" id="SSF53850">
    <property type="entry name" value="Periplasmic binding protein-like II"/>
    <property type="match status" value="1"/>
</dbReference>
<dbReference type="AlphaFoldDB" id="A0A2S4UVV3"/>
<gene>
    <name evidence="7" type="ORF">PSTT_12591</name>
</gene>
<dbReference type="InterPro" id="IPR038254">
    <property type="entry name" value="KIN17_WH-like_sf"/>
</dbReference>
<dbReference type="InterPro" id="IPR036291">
    <property type="entry name" value="NAD(P)-bd_dom_sf"/>
</dbReference>
<keyword evidence="8" id="KW-1185">Reference proteome</keyword>
<dbReference type="Gene3D" id="3.40.190.10">
    <property type="entry name" value="Periplasmic binding protein-like II"/>
    <property type="match status" value="2"/>
</dbReference>
<dbReference type="InterPro" id="IPR001509">
    <property type="entry name" value="Epimerase_deHydtase"/>
</dbReference>
<dbReference type="Pfam" id="PF25095">
    <property type="entry name" value="C2H2-zf_KIN17"/>
    <property type="match status" value="1"/>
</dbReference>
<dbReference type="Pfam" id="PF00800">
    <property type="entry name" value="PDT"/>
    <property type="match status" value="1"/>
</dbReference>
<evidence type="ECO:0000256" key="1">
    <source>
        <dbReference type="ARBA" id="ARBA00008517"/>
    </source>
</evidence>
<dbReference type="VEuPathDB" id="FungiDB:PSTT_12591"/>
<evidence type="ECO:0000256" key="5">
    <source>
        <dbReference type="SAM" id="MobiDB-lite"/>
    </source>
</evidence>
<dbReference type="GO" id="GO:0005634">
    <property type="term" value="C:nucleus"/>
    <property type="evidence" value="ECO:0007669"/>
    <property type="project" value="TreeGrafter"/>
</dbReference>
<evidence type="ECO:0000256" key="2">
    <source>
        <dbReference type="ARBA" id="ARBA00022723"/>
    </source>
</evidence>
<dbReference type="Proteomes" id="UP000239156">
    <property type="component" value="Unassembled WGS sequence"/>
</dbReference>
<evidence type="ECO:0000256" key="4">
    <source>
        <dbReference type="ARBA" id="ARBA00022833"/>
    </source>
</evidence>
<reference evidence="7" key="1">
    <citation type="submission" date="2017-12" db="EMBL/GenBank/DDBJ databases">
        <title>Gene loss provides genomic basis for host adaptation in cereal stripe rust fungi.</title>
        <authorList>
            <person name="Xia C."/>
        </authorList>
    </citation>
    <scope>NUCLEOTIDE SEQUENCE [LARGE SCALE GENOMIC DNA]</scope>
    <source>
        <strain evidence="7">93-210</strain>
    </source>
</reference>
<dbReference type="InterPro" id="IPR037321">
    <property type="entry name" value="KIN17-like"/>
</dbReference>
<dbReference type="PROSITE" id="PS51171">
    <property type="entry name" value="PREPHENATE_DEHYDR_3"/>
    <property type="match status" value="1"/>
</dbReference>
<dbReference type="GO" id="GO:0009094">
    <property type="term" value="P:L-phenylalanine biosynthetic process"/>
    <property type="evidence" value="ECO:0007669"/>
    <property type="project" value="InterPro"/>
</dbReference>
<keyword evidence="3" id="KW-0863">Zinc-finger</keyword>
<dbReference type="GO" id="GO:0004664">
    <property type="term" value="F:prephenate dehydratase activity"/>
    <property type="evidence" value="ECO:0007669"/>
    <property type="project" value="InterPro"/>
</dbReference>
<protein>
    <recommendedName>
        <fullName evidence="6">Prephenate dehydratase domain-containing protein</fullName>
    </recommendedName>
</protein>
<evidence type="ECO:0000256" key="3">
    <source>
        <dbReference type="ARBA" id="ARBA00022771"/>
    </source>
</evidence>
<dbReference type="PANTHER" id="PTHR12805">
    <property type="entry name" value="KIN17 KIN, ANTIGENIC DETERMINANT OF RECA PROTEIN HOMOLOG"/>
    <property type="match status" value="1"/>
</dbReference>
<dbReference type="VEuPathDB" id="FungiDB:PSHT_08951"/>
<feature type="non-terminal residue" evidence="7">
    <location>
        <position position="1"/>
    </location>
</feature>
<dbReference type="PANTHER" id="PTHR12805:SF0">
    <property type="entry name" value="DNA_RNA-BINDING PROTEIN KIN17"/>
    <property type="match status" value="1"/>
</dbReference>
<dbReference type="EMBL" id="PKSL01000162">
    <property type="protein sequence ID" value="POW01275.1"/>
    <property type="molecule type" value="Genomic_DNA"/>
</dbReference>
<accession>A0A2S4UVV3</accession>
<keyword evidence="4" id="KW-0862">Zinc</keyword>
<dbReference type="GO" id="GO:0006974">
    <property type="term" value="P:DNA damage response"/>
    <property type="evidence" value="ECO:0007669"/>
    <property type="project" value="TreeGrafter"/>
</dbReference>
<dbReference type="InterPro" id="IPR019447">
    <property type="entry name" value="DNA/RNA-bd_Kin17_WH-like_dom"/>
</dbReference>
<dbReference type="Pfam" id="PF01370">
    <property type="entry name" value="Epimerase"/>
    <property type="match status" value="1"/>
</dbReference>
<name>A0A2S4UVV3_9BASI</name>
<feature type="compositionally biased region" description="Polar residues" evidence="5">
    <location>
        <begin position="23"/>
        <end position="45"/>
    </location>
</feature>
<comment type="similarity">
    <text evidence="1">Belongs to the KIN17 family.</text>
</comment>
<feature type="domain" description="Prephenate dehydratase" evidence="6">
    <location>
        <begin position="364"/>
        <end position="547"/>
    </location>
</feature>
<dbReference type="InterPro" id="IPR056767">
    <property type="entry name" value="C2H2-Znf_KIN17"/>
</dbReference>
<dbReference type="Gene3D" id="1.10.10.2030">
    <property type="entry name" value="DNA/RNA-binding protein Kin17, conserved domain"/>
    <property type="match status" value="1"/>
</dbReference>
<dbReference type="Pfam" id="PF10357">
    <property type="entry name" value="WH_KIN17"/>
    <property type="match status" value="1"/>
</dbReference>
<dbReference type="SMART" id="SM01253">
    <property type="entry name" value="Kin17_mid"/>
    <property type="match status" value="1"/>
</dbReference>
<dbReference type="GO" id="GO:0006260">
    <property type="term" value="P:DNA replication"/>
    <property type="evidence" value="ECO:0007669"/>
    <property type="project" value="TreeGrafter"/>
</dbReference>
<evidence type="ECO:0000313" key="7">
    <source>
        <dbReference type="EMBL" id="POW01275.1"/>
    </source>
</evidence>
<dbReference type="FunFam" id="1.10.10.2030:FF:000001">
    <property type="entry name" value="DNA/RNA-binding protein KIN17, putative"/>
    <property type="match status" value="1"/>
</dbReference>